<evidence type="ECO:0000313" key="2">
    <source>
        <dbReference type="Proteomes" id="UP000182811"/>
    </source>
</evidence>
<dbReference type="Proteomes" id="UP000182811">
    <property type="component" value="Unassembled WGS sequence"/>
</dbReference>
<dbReference type="AlphaFoldDB" id="A0A1J5NLP0"/>
<protein>
    <submittedName>
        <fullName evidence="1">Uncharacterized protein</fullName>
    </submittedName>
</protein>
<proteinExistence type="predicted"/>
<dbReference type="EMBL" id="MDDC01000009">
    <property type="protein sequence ID" value="OIQ59240.1"/>
    <property type="molecule type" value="Genomic_DNA"/>
</dbReference>
<sequence>MARLIAIMPNQEQVGGLIDSLKNAGFDRKDLVVASLSKSFTGWENPDEVAYLKTERDELRQEGTGSYTDFLAGYAGQGVAVAVEAPRHELDRLREIMEQNGAARIIQD</sequence>
<dbReference type="OrthoDB" id="1957466at2"/>
<accession>A0A1J5NLP0</accession>
<name>A0A1J5NLP0_NEOTH</name>
<reference evidence="1 2" key="1">
    <citation type="submission" date="2016-08" db="EMBL/GenBank/DDBJ databases">
        <title>Genome-based comparison of Moorella thermoacetic strains.</title>
        <authorList>
            <person name="Poehlein A."/>
            <person name="Bengelsdorf F.R."/>
            <person name="Esser C."/>
            <person name="Duerre P."/>
            <person name="Daniel R."/>
        </authorList>
    </citation>
    <scope>NUCLEOTIDE SEQUENCE [LARGE SCALE GENOMIC DNA]</scope>
    <source>
        <strain evidence="1 2">DSM 21394</strain>
    </source>
</reference>
<comment type="caution">
    <text evidence="1">The sequence shown here is derived from an EMBL/GenBank/DDBJ whole genome shotgun (WGS) entry which is preliminary data.</text>
</comment>
<organism evidence="1 2">
    <name type="scientific">Neomoorella thermoacetica</name>
    <name type="common">Clostridium thermoaceticum</name>
    <dbReference type="NCBI Taxonomy" id="1525"/>
    <lineage>
        <taxon>Bacteria</taxon>
        <taxon>Bacillati</taxon>
        <taxon>Bacillota</taxon>
        <taxon>Clostridia</taxon>
        <taxon>Neomoorellales</taxon>
        <taxon>Neomoorellaceae</taxon>
        <taxon>Neomoorella</taxon>
    </lineage>
</organism>
<evidence type="ECO:0000313" key="1">
    <source>
        <dbReference type="EMBL" id="OIQ59240.1"/>
    </source>
</evidence>
<gene>
    <name evidence="1" type="ORF">MOTE_12960</name>
</gene>